<feature type="domain" description="HTH cro/C1-type" evidence="2">
    <location>
        <begin position="5"/>
        <end position="60"/>
    </location>
</feature>
<dbReference type="CDD" id="cd00093">
    <property type="entry name" value="HTH_XRE"/>
    <property type="match status" value="1"/>
</dbReference>
<dbReference type="EMBL" id="CP032125">
    <property type="protein sequence ID" value="AXX97703.1"/>
    <property type="molecule type" value="Genomic_DNA"/>
</dbReference>
<dbReference type="GO" id="GO:0003700">
    <property type="term" value="F:DNA-binding transcription factor activity"/>
    <property type="evidence" value="ECO:0007669"/>
    <property type="project" value="TreeGrafter"/>
</dbReference>
<dbReference type="GO" id="GO:0003677">
    <property type="term" value="F:DNA binding"/>
    <property type="evidence" value="ECO:0007669"/>
    <property type="project" value="UniProtKB-KW"/>
</dbReference>
<evidence type="ECO:0000313" key="4">
    <source>
        <dbReference type="Proteomes" id="UP000261704"/>
    </source>
</evidence>
<reference evidence="3 4" key="1">
    <citation type="submission" date="2018-09" db="EMBL/GenBank/DDBJ databases">
        <title>Profundibacter amoris BAR1 gen. nov., sp. nov., a new member of the Roseobacter clade isolated at Lokis Castle Vent Field on the Arctic Mid-Oceanic Ridge.</title>
        <authorList>
            <person name="Le Moine Bauer S."/>
            <person name="Sjoeberg A.G."/>
            <person name="L'Haridon S."/>
            <person name="Stokke R."/>
            <person name="Roalkvam I."/>
            <person name="Steen I.H."/>
            <person name="Dahle H."/>
        </authorList>
    </citation>
    <scope>NUCLEOTIDE SEQUENCE [LARGE SCALE GENOMIC DNA]</scope>
    <source>
        <strain evidence="3 4">BAR1</strain>
    </source>
</reference>
<dbReference type="Proteomes" id="UP000261704">
    <property type="component" value="Chromosome"/>
</dbReference>
<evidence type="ECO:0000256" key="1">
    <source>
        <dbReference type="ARBA" id="ARBA00023125"/>
    </source>
</evidence>
<dbReference type="GO" id="GO:0005829">
    <property type="term" value="C:cytosol"/>
    <property type="evidence" value="ECO:0007669"/>
    <property type="project" value="TreeGrafter"/>
</dbReference>
<gene>
    <name evidence="3" type="ORF">BAR1_07020</name>
</gene>
<dbReference type="PROSITE" id="PS50943">
    <property type="entry name" value="HTH_CROC1"/>
    <property type="match status" value="1"/>
</dbReference>
<dbReference type="AlphaFoldDB" id="A0A347UFS5"/>
<dbReference type="SMART" id="SM00530">
    <property type="entry name" value="HTH_XRE"/>
    <property type="match status" value="1"/>
</dbReference>
<protein>
    <submittedName>
        <fullName evidence="3">XRE family transcriptional regulator</fullName>
    </submittedName>
</protein>
<dbReference type="Gene3D" id="1.10.260.40">
    <property type="entry name" value="lambda repressor-like DNA-binding domains"/>
    <property type="match status" value="1"/>
</dbReference>
<dbReference type="KEGG" id="pamo:BAR1_07020"/>
<dbReference type="OrthoDB" id="9814751at2"/>
<proteinExistence type="predicted"/>
<dbReference type="InterPro" id="IPR001387">
    <property type="entry name" value="Cro/C1-type_HTH"/>
</dbReference>
<dbReference type="Pfam" id="PF01381">
    <property type="entry name" value="HTH_3"/>
    <property type="match status" value="1"/>
</dbReference>
<dbReference type="PANTHER" id="PTHR46797:SF1">
    <property type="entry name" value="METHYLPHOSPHONATE SYNTHASE"/>
    <property type="match status" value="1"/>
</dbReference>
<dbReference type="SUPFAM" id="SSF47413">
    <property type="entry name" value="lambda repressor-like DNA-binding domains"/>
    <property type="match status" value="1"/>
</dbReference>
<organism evidence="3 4">
    <name type="scientific">Profundibacter amoris</name>
    <dbReference type="NCBI Taxonomy" id="2171755"/>
    <lineage>
        <taxon>Bacteria</taxon>
        <taxon>Pseudomonadati</taxon>
        <taxon>Pseudomonadota</taxon>
        <taxon>Alphaproteobacteria</taxon>
        <taxon>Rhodobacterales</taxon>
        <taxon>Paracoccaceae</taxon>
        <taxon>Profundibacter</taxon>
    </lineage>
</organism>
<sequence length="111" mass="12387">MKNRIAELRKARGLTLQALADMVGASNQQISHLEKGRRGLTVDWVDRLAEALDCHPFDLLDAPPQAKTERERALLELFRGMSDEQQDAFFQATAALAQPVSREEGDGKKRA</sequence>
<evidence type="ECO:0000259" key="2">
    <source>
        <dbReference type="PROSITE" id="PS50943"/>
    </source>
</evidence>
<keyword evidence="1" id="KW-0238">DNA-binding</keyword>
<accession>A0A347UFS5</accession>
<name>A0A347UFS5_9RHOB</name>
<dbReference type="InterPro" id="IPR010982">
    <property type="entry name" value="Lambda_DNA-bd_dom_sf"/>
</dbReference>
<dbReference type="InterPro" id="IPR050807">
    <property type="entry name" value="TransReg_Diox_bact_type"/>
</dbReference>
<dbReference type="PANTHER" id="PTHR46797">
    <property type="entry name" value="HTH-TYPE TRANSCRIPTIONAL REGULATOR"/>
    <property type="match status" value="1"/>
</dbReference>
<dbReference type="RefSeq" id="WP_118942360.1">
    <property type="nucleotide sequence ID" value="NZ_CP032125.1"/>
</dbReference>
<keyword evidence="4" id="KW-1185">Reference proteome</keyword>
<evidence type="ECO:0000313" key="3">
    <source>
        <dbReference type="EMBL" id="AXX97703.1"/>
    </source>
</evidence>